<evidence type="ECO:0000313" key="1">
    <source>
        <dbReference type="EMBL" id="GJS50042.1"/>
    </source>
</evidence>
<reference evidence="1" key="2">
    <citation type="submission" date="2022-01" db="EMBL/GenBank/DDBJ databases">
        <authorList>
            <person name="Yamashiro T."/>
            <person name="Shiraishi A."/>
            <person name="Satake H."/>
            <person name="Nakayama K."/>
        </authorList>
    </citation>
    <scope>NUCLEOTIDE SEQUENCE</scope>
</reference>
<keyword evidence="2" id="KW-1185">Reference proteome</keyword>
<gene>
    <name evidence="1" type="ORF">Tco_0600163</name>
</gene>
<accession>A0ABQ4WAZ4</accession>
<name>A0ABQ4WAZ4_9ASTR</name>
<protein>
    <recommendedName>
        <fullName evidence="3">Reverse transcriptase domain-containing protein</fullName>
    </recommendedName>
</protein>
<dbReference type="Proteomes" id="UP001151760">
    <property type="component" value="Unassembled WGS sequence"/>
</dbReference>
<comment type="caution">
    <text evidence="1">The sequence shown here is derived from an EMBL/GenBank/DDBJ whole genome shotgun (WGS) entry which is preliminary data.</text>
</comment>
<evidence type="ECO:0008006" key="3">
    <source>
        <dbReference type="Google" id="ProtNLM"/>
    </source>
</evidence>
<evidence type="ECO:0000313" key="2">
    <source>
        <dbReference type="Proteomes" id="UP001151760"/>
    </source>
</evidence>
<dbReference type="EMBL" id="BQNB010008488">
    <property type="protein sequence ID" value="GJS50042.1"/>
    <property type="molecule type" value="Genomic_DNA"/>
</dbReference>
<proteinExistence type="predicted"/>
<sequence>MPTYRTTAVDAVHNDEELRLNIDLLEERRECASIREVKAKSQMTKYYNARVRGVTFRPGDFVYHSNDASHAVAEGKLGPKWEGPYEVTEALEDGAYILWSMDGMILPRTWNIANLKKCYL</sequence>
<reference evidence="1" key="1">
    <citation type="journal article" date="2022" name="Int. J. Mol. Sci.">
        <title>Draft Genome of Tanacetum Coccineum: Genomic Comparison of Closely Related Tanacetum-Family Plants.</title>
        <authorList>
            <person name="Yamashiro T."/>
            <person name="Shiraishi A."/>
            <person name="Nakayama K."/>
            <person name="Satake H."/>
        </authorList>
    </citation>
    <scope>NUCLEOTIDE SEQUENCE</scope>
</reference>
<organism evidence="1 2">
    <name type="scientific">Tanacetum coccineum</name>
    <dbReference type="NCBI Taxonomy" id="301880"/>
    <lineage>
        <taxon>Eukaryota</taxon>
        <taxon>Viridiplantae</taxon>
        <taxon>Streptophyta</taxon>
        <taxon>Embryophyta</taxon>
        <taxon>Tracheophyta</taxon>
        <taxon>Spermatophyta</taxon>
        <taxon>Magnoliopsida</taxon>
        <taxon>eudicotyledons</taxon>
        <taxon>Gunneridae</taxon>
        <taxon>Pentapetalae</taxon>
        <taxon>asterids</taxon>
        <taxon>campanulids</taxon>
        <taxon>Asterales</taxon>
        <taxon>Asteraceae</taxon>
        <taxon>Asteroideae</taxon>
        <taxon>Anthemideae</taxon>
        <taxon>Anthemidinae</taxon>
        <taxon>Tanacetum</taxon>
    </lineage>
</organism>